<keyword evidence="2" id="KW-0539">Nucleus</keyword>
<dbReference type="InterPro" id="IPR005574">
    <property type="entry name" value="Rpb4/RPC9"/>
</dbReference>
<dbReference type="Pfam" id="PF03874">
    <property type="entry name" value="RNA_pol_Rpb4"/>
    <property type="match status" value="1"/>
</dbReference>
<evidence type="ECO:0000313" key="7">
    <source>
        <dbReference type="Proteomes" id="UP001363622"/>
    </source>
</evidence>
<sequence>MGFTQRRRRPKGEGAGDEEAGQELKLGEFQNVTTLTLSEARLIIDAIVEHRKKHKIALNETETLTKMRAYLDVFSRFKDRDDCDSIDNLLRTRNDLAGFERSQLGSLCCDNAEEAKTLIPSLVDKISDDDLQQLLLEINRVRAMNSE</sequence>
<dbReference type="InterPro" id="IPR038324">
    <property type="entry name" value="Rpb4/RPC9_sf"/>
</dbReference>
<dbReference type="InterPro" id="IPR006590">
    <property type="entry name" value="RNA_pol_Rpb4/RPC9_core"/>
</dbReference>
<evidence type="ECO:0000256" key="2">
    <source>
        <dbReference type="ARBA" id="ARBA00023242"/>
    </source>
</evidence>
<feature type="compositionally biased region" description="Basic residues" evidence="4">
    <location>
        <begin position="1"/>
        <end position="10"/>
    </location>
</feature>
<dbReference type="PANTHER" id="PTHR21297">
    <property type="entry name" value="DNA-DIRECTED RNA POLYMERASE II"/>
    <property type="match status" value="1"/>
</dbReference>
<evidence type="ECO:0000256" key="3">
    <source>
        <dbReference type="ARBA" id="ARBA00025724"/>
    </source>
</evidence>
<evidence type="ECO:0000256" key="4">
    <source>
        <dbReference type="SAM" id="MobiDB-lite"/>
    </source>
</evidence>
<dbReference type="EMBL" id="JBBPHU010000002">
    <property type="protein sequence ID" value="KAK7521823.1"/>
    <property type="molecule type" value="Genomic_DNA"/>
</dbReference>
<comment type="caution">
    <text evidence="6">The sequence shown here is derived from an EMBL/GenBank/DDBJ whole genome shotgun (WGS) entry which is preliminary data.</text>
</comment>
<gene>
    <name evidence="6" type="ORF">IWZ03DRAFT_102251</name>
</gene>
<dbReference type="Gene3D" id="1.20.1250.40">
    <property type="match status" value="1"/>
</dbReference>
<dbReference type="InterPro" id="IPR045222">
    <property type="entry name" value="Rpb4-like"/>
</dbReference>
<comment type="subcellular location">
    <subcellularLocation>
        <location evidence="1">Nucleus</location>
    </subcellularLocation>
</comment>
<feature type="region of interest" description="Disordered" evidence="4">
    <location>
        <begin position="1"/>
        <end position="22"/>
    </location>
</feature>
<keyword evidence="7" id="KW-1185">Reference proteome</keyword>
<name>A0ABR1KUH3_9PEZI</name>
<protein>
    <submittedName>
        <fullName evidence="6">HRDC-like protein</fullName>
    </submittedName>
</protein>
<feature type="domain" description="RNA polymerase Rpb4/RPC9 core" evidence="5">
    <location>
        <begin position="27"/>
        <end position="145"/>
    </location>
</feature>
<dbReference type="SUPFAM" id="SSF47819">
    <property type="entry name" value="HRDC-like"/>
    <property type="match status" value="1"/>
</dbReference>
<evidence type="ECO:0000256" key="1">
    <source>
        <dbReference type="ARBA" id="ARBA00004123"/>
    </source>
</evidence>
<organism evidence="6 7">
    <name type="scientific">Phyllosticta citriasiana</name>
    <dbReference type="NCBI Taxonomy" id="595635"/>
    <lineage>
        <taxon>Eukaryota</taxon>
        <taxon>Fungi</taxon>
        <taxon>Dikarya</taxon>
        <taxon>Ascomycota</taxon>
        <taxon>Pezizomycotina</taxon>
        <taxon>Dothideomycetes</taxon>
        <taxon>Dothideomycetes incertae sedis</taxon>
        <taxon>Botryosphaeriales</taxon>
        <taxon>Phyllostictaceae</taxon>
        <taxon>Phyllosticta</taxon>
    </lineage>
</organism>
<dbReference type="SMART" id="SM00657">
    <property type="entry name" value="RPOL4c"/>
    <property type="match status" value="1"/>
</dbReference>
<dbReference type="InterPro" id="IPR010997">
    <property type="entry name" value="HRDC-like_sf"/>
</dbReference>
<accession>A0ABR1KUH3</accession>
<dbReference type="Proteomes" id="UP001363622">
    <property type="component" value="Unassembled WGS sequence"/>
</dbReference>
<reference evidence="6 7" key="1">
    <citation type="submission" date="2024-04" db="EMBL/GenBank/DDBJ databases">
        <title>Phyllosticta paracitricarpa is synonymous to the EU quarantine fungus P. citricarpa based on phylogenomic analyses.</title>
        <authorList>
            <consortium name="Lawrence Berkeley National Laboratory"/>
            <person name="Van Ingen-Buijs V.A."/>
            <person name="Van Westerhoven A.C."/>
            <person name="Haridas S."/>
            <person name="Skiadas P."/>
            <person name="Martin F."/>
            <person name="Groenewald J.Z."/>
            <person name="Crous P.W."/>
            <person name="Seidl M.F."/>
        </authorList>
    </citation>
    <scope>NUCLEOTIDE SEQUENCE [LARGE SCALE GENOMIC DNA]</scope>
    <source>
        <strain evidence="6 7">CBS 123371</strain>
    </source>
</reference>
<evidence type="ECO:0000313" key="6">
    <source>
        <dbReference type="EMBL" id="KAK7521823.1"/>
    </source>
</evidence>
<proteinExistence type="inferred from homology"/>
<evidence type="ECO:0000259" key="5">
    <source>
        <dbReference type="SMART" id="SM00657"/>
    </source>
</evidence>
<comment type="similarity">
    <text evidence="3">Belongs to the eukaryotic RPB4 RNA polymerase subunit family.</text>
</comment>